<evidence type="ECO:0000256" key="2">
    <source>
        <dbReference type="SAM" id="MobiDB-lite"/>
    </source>
</evidence>
<dbReference type="FunFam" id="3.40.50.300:FF:000600">
    <property type="entry name" value="Nuclear valosin-containing protein-like"/>
    <property type="match status" value="1"/>
</dbReference>
<dbReference type="Gene3D" id="1.10.8.60">
    <property type="match status" value="1"/>
</dbReference>
<feature type="compositionally biased region" description="Polar residues" evidence="2">
    <location>
        <begin position="322"/>
        <end position="339"/>
    </location>
</feature>
<organism evidence="4 5">
    <name type="scientific">Exocentrus adspersus</name>
    <dbReference type="NCBI Taxonomy" id="1586481"/>
    <lineage>
        <taxon>Eukaryota</taxon>
        <taxon>Metazoa</taxon>
        <taxon>Ecdysozoa</taxon>
        <taxon>Arthropoda</taxon>
        <taxon>Hexapoda</taxon>
        <taxon>Insecta</taxon>
        <taxon>Pterygota</taxon>
        <taxon>Neoptera</taxon>
        <taxon>Endopterygota</taxon>
        <taxon>Coleoptera</taxon>
        <taxon>Polyphaga</taxon>
        <taxon>Cucujiformia</taxon>
        <taxon>Chrysomeloidea</taxon>
        <taxon>Cerambycidae</taxon>
        <taxon>Lamiinae</taxon>
        <taxon>Acanthocinini</taxon>
        <taxon>Exocentrus</taxon>
    </lineage>
</organism>
<dbReference type="SMART" id="SM00382">
    <property type="entry name" value="AAA"/>
    <property type="match status" value="1"/>
</dbReference>
<dbReference type="InterPro" id="IPR003959">
    <property type="entry name" value="ATPase_AAA_core"/>
</dbReference>
<keyword evidence="1" id="KW-0067">ATP-binding</keyword>
<dbReference type="EMBL" id="JANEYG010000177">
    <property type="protein sequence ID" value="KAJ8911589.1"/>
    <property type="molecule type" value="Genomic_DNA"/>
</dbReference>
<dbReference type="InterPro" id="IPR003960">
    <property type="entry name" value="ATPase_AAA_CS"/>
</dbReference>
<dbReference type="InterPro" id="IPR055278">
    <property type="entry name" value="CDC48c"/>
</dbReference>
<dbReference type="AlphaFoldDB" id="A0AAV8VBN4"/>
<dbReference type="SUPFAM" id="SSF52540">
    <property type="entry name" value="P-loop containing nucleoside triphosphate hydrolases"/>
    <property type="match status" value="2"/>
</dbReference>
<dbReference type="Pfam" id="PF17862">
    <property type="entry name" value="AAA_lid_3"/>
    <property type="match status" value="1"/>
</dbReference>
<evidence type="ECO:0000313" key="4">
    <source>
        <dbReference type="EMBL" id="KAJ8911589.1"/>
    </source>
</evidence>
<name>A0AAV8VBN4_9CUCU</name>
<comment type="caution">
    <text evidence="4">The sequence shown here is derived from an EMBL/GenBank/DDBJ whole genome shotgun (WGS) entry which is preliminary data.</text>
</comment>
<sequence>MIQKIGYDTGFYTGNGKGISSTQKRFIYTDRSANRKRVAEKEIKIDNREEVNKKRKVEDVIVPPVKENKKRRYSLMIKDSTCSFKDIAGVDKTLQDVCKLIMHLKHPEIYKNIGIPPPRGILLHGPPGCGKTLLANAIAGELKLPLLNLAAPELIAGVSGESEERIRDLFDQVKRTTCVLFIDEIDSITPNRQNAQKEMERRIVAQLLSCMDELNECEHTVLIIGATNRPDAIDPALRRAGRFDKEICLGIPDTQSRAQILKHLTSKLKLSENFNFELLASYTPGYVGADLMALTREAAMVAVNRLFDEIKESRNVVQALEGSTTECPPNPEQLENTPEAQEVLPDPESTVSNDIPSPSKEPEDNSVVVVIDDDFAVKTSTPKSSPAKNETIAEIQEVLPLEAVKPTTPLDDMLTWLHDASPLSENQLKDLCLSMSDFEKALKLVQPSAKREGFATVPDVTWDDIGSLRDVRDELQMAIVAPVRYSKQFDSLGIKSPTGVLLCGPPGCGKTLLAKAIANEAGINFISVKGPELLNMC</sequence>
<reference evidence="4 5" key="1">
    <citation type="journal article" date="2023" name="Insect Mol. Biol.">
        <title>Genome sequencing provides insights into the evolution of gene families encoding plant cell wall-degrading enzymes in longhorned beetles.</title>
        <authorList>
            <person name="Shin N.R."/>
            <person name="Okamura Y."/>
            <person name="Kirsch R."/>
            <person name="Pauchet Y."/>
        </authorList>
    </citation>
    <scope>NUCLEOTIDE SEQUENCE [LARGE SCALE GENOMIC DNA]</scope>
    <source>
        <strain evidence="4">EAD_L_NR</strain>
    </source>
</reference>
<dbReference type="Pfam" id="PF00004">
    <property type="entry name" value="AAA"/>
    <property type="match status" value="2"/>
</dbReference>
<evidence type="ECO:0000259" key="3">
    <source>
        <dbReference type="SMART" id="SM00382"/>
    </source>
</evidence>
<dbReference type="InterPro" id="IPR027417">
    <property type="entry name" value="P-loop_NTPase"/>
</dbReference>
<protein>
    <recommendedName>
        <fullName evidence="3">AAA+ ATPase domain-containing protein</fullName>
    </recommendedName>
</protein>
<dbReference type="GO" id="GO:0005524">
    <property type="term" value="F:ATP binding"/>
    <property type="evidence" value="ECO:0007669"/>
    <property type="project" value="UniProtKB-KW"/>
</dbReference>
<feature type="region of interest" description="Disordered" evidence="2">
    <location>
        <begin position="322"/>
        <end position="363"/>
    </location>
</feature>
<keyword evidence="5" id="KW-1185">Reference proteome</keyword>
<dbReference type="PROSITE" id="PS00674">
    <property type="entry name" value="AAA"/>
    <property type="match status" value="1"/>
</dbReference>
<keyword evidence="1" id="KW-0547">Nucleotide-binding</keyword>
<dbReference type="GO" id="GO:0016887">
    <property type="term" value="F:ATP hydrolysis activity"/>
    <property type="evidence" value="ECO:0007669"/>
    <property type="project" value="InterPro"/>
</dbReference>
<gene>
    <name evidence="4" type="ORF">NQ315_015335</name>
</gene>
<feature type="domain" description="AAA+ ATPase" evidence="3">
    <location>
        <begin position="117"/>
        <end position="253"/>
    </location>
</feature>
<dbReference type="PANTHER" id="PTHR48470:SF1">
    <property type="entry name" value="CELL DIVISION CONTROL PROTEIN 48 C ISOFORM 1"/>
    <property type="match status" value="1"/>
</dbReference>
<evidence type="ECO:0000256" key="1">
    <source>
        <dbReference type="RuleBase" id="RU003651"/>
    </source>
</evidence>
<comment type="similarity">
    <text evidence="1">Belongs to the AAA ATPase family.</text>
</comment>
<accession>A0AAV8VBN4</accession>
<dbReference type="Proteomes" id="UP001159042">
    <property type="component" value="Unassembled WGS sequence"/>
</dbReference>
<proteinExistence type="inferred from homology"/>
<dbReference type="PANTHER" id="PTHR48470">
    <property type="entry name" value="CELL DIVISION CONTROL PROTEIN 48 C ISOFORM 1"/>
    <property type="match status" value="1"/>
</dbReference>
<dbReference type="Gene3D" id="3.40.50.300">
    <property type="entry name" value="P-loop containing nucleotide triphosphate hydrolases"/>
    <property type="match status" value="2"/>
</dbReference>
<evidence type="ECO:0000313" key="5">
    <source>
        <dbReference type="Proteomes" id="UP001159042"/>
    </source>
</evidence>
<dbReference type="InterPro" id="IPR003593">
    <property type="entry name" value="AAA+_ATPase"/>
</dbReference>
<dbReference type="InterPro" id="IPR041569">
    <property type="entry name" value="AAA_lid_3"/>
</dbReference>